<dbReference type="AlphaFoldDB" id="A0A6L2MJ80"/>
<gene>
    <name evidence="1" type="ORF">Tci_046004</name>
</gene>
<comment type="caution">
    <text evidence="1">The sequence shown here is derived from an EMBL/GenBank/DDBJ whole genome shotgun (WGS) entry which is preliminary data.</text>
</comment>
<reference evidence="1" key="1">
    <citation type="journal article" date="2019" name="Sci. Rep.">
        <title>Draft genome of Tanacetum cinerariifolium, the natural source of mosquito coil.</title>
        <authorList>
            <person name="Yamashiro T."/>
            <person name="Shiraishi A."/>
            <person name="Satake H."/>
            <person name="Nakayama K."/>
        </authorList>
    </citation>
    <scope>NUCLEOTIDE SEQUENCE</scope>
</reference>
<sequence length="83" mass="9428">MMLSVDVTNAHLNDVVDKVDIEDDGTLSTKRWKRQKNESDINLVTDMKVHPEFFDGEQHMKIDIVESNMCGKGRVNQVPSLAL</sequence>
<evidence type="ECO:0000313" key="1">
    <source>
        <dbReference type="EMBL" id="GEU74026.1"/>
    </source>
</evidence>
<protein>
    <submittedName>
        <fullName evidence="1">Uncharacterized protein</fullName>
    </submittedName>
</protein>
<proteinExistence type="predicted"/>
<accession>A0A6L2MJ80</accession>
<organism evidence="1">
    <name type="scientific">Tanacetum cinerariifolium</name>
    <name type="common">Dalmatian daisy</name>
    <name type="synonym">Chrysanthemum cinerariifolium</name>
    <dbReference type="NCBI Taxonomy" id="118510"/>
    <lineage>
        <taxon>Eukaryota</taxon>
        <taxon>Viridiplantae</taxon>
        <taxon>Streptophyta</taxon>
        <taxon>Embryophyta</taxon>
        <taxon>Tracheophyta</taxon>
        <taxon>Spermatophyta</taxon>
        <taxon>Magnoliopsida</taxon>
        <taxon>eudicotyledons</taxon>
        <taxon>Gunneridae</taxon>
        <taxon>Pentapetalae</taxon>
        <taxon>asterids</taxon>
        <taxon>campanulids</taxon>
        <taxon>Asterales</taxon>
        <taxon>Asteraceae</taxon>
        <taxon>Asteroideae</taxon>
        <taxon>Anthemideae</taxon>
        <taxon>Anthemidinae</taxon>
        <taxon>Tanacetum</taxon>
    </lineage>
</organism>
<name>A0A6L2MJ80_TANCI</name>
<dbReference type="EMBL" id="BKCJ010006804">
    <property type="protein sequence ID" value="GEU74026.1"/>
    <property type="molecule type" value="Genomic_DNA"/>
</dbReference>